<protein>
    <recommendedName>
        <fullName evidence="1">Lipocalin-like domain-containing protein</fullName>
    </recommendedName>
</protein>
<evidence type="ECO:0000313" key="2">
    <source>
        <dbReference type="EMBL" id="ATA86619.1"/>
    </source>
</evidence>
<feature type="domain" description="Lipocalin-like" evidence="1">
    <location>
        <begin position="31"/>
        <end position="119"/>
    </location>
</feature>
<dbReference type="AlphaFoldDB" id="A0A250FN91"/>
<dbReference type="Proteomes" id="UP000217250">
    <property type="component" value="Chromosome"/>
</dbReference>
<dbReference type="EMBL" id="CP022386">
    <property type="protein sequence ID" value="ATA86619.1"/>
    <property type="molecule type" value="Genomic_DNA"/>
</dbReference>
<dbReference type="KEGG" id="cgh:CGC50_05215"/>
<proteinExistence type="predicted"/>
<dbReference type="Pfam" id="PF13648">
    <property type="entry name" value="Lipocalin_4"/>
    <property type="match status" value="1"/>
</dbReference>
<sequence length="139" mass="15172">MMRNILKATFIVIAILAISCDKSEDLSSKDLVGSWYLESVTYGGQPQGLSSCAKQSNIVFTETEYTKTEYAGIDGGLCSETHKKIGTYTTSGSKVLVKYKEGNNETVPTISISGKTLTLSLVKEQGDKKMPLVMTFVKR</sequence>
<dbReference type="PROSITE" id="PS51257">
    <property type="entry name" value="PROKAR_LIPOPROTEIN"/>
    <property type="match status" value="1"/>
</dbReference>
<gene>
    <name evidence="2" type="ORF">CGC50_05215</name>
</gene>
<organism evidence="2 3">
    <name type="scientific">Capnocytophaga gingivalis</name>
    <dbReference type="NCBI Taxonomy" id="1017"/>
    <lineage>
        <taxon>Bacteria</taxon>
        <taxon>Pseudomonadati</taxon>
        <taxon>Bacteroidota</taxon>
        <taxon>Flavobacteriia</taxon>
        <taxon>Flavobacteriales</taxon>
        <taxon>Flavobacteriaceae</taxon>
        <taxon>Capnocytophaga</taxon>
    </lineage>
</organism>
<accession>A0A250FN91</accession>
<dbReference type="InterPro" id="IPR024311">
    <property type="entry name" value="Lipocalin-like"/>
</dbReference>
<evidence type="ECO:0000259" key="1">
    <source>
        <dbReference type="Pfam" id="PF13648"/>
    </source>
</evidence>
<reference evidence="3" key="1">
    <citation type="submission" date="2017-06" db="EMBL/GenBank/DDBJ databases">
        <title>Capnocytophaga spp. assemblies.</title>
        <authorList>
            <person name="Gulvik C.A."/>
        </authorList>
    </citation>
    <scope>NUCLEOTIDE SEQUENCE [LARGE SCALE GENOMIC DNA]</scope>
    <source>
        <strain evidence="3">H1496</strain>
    </source>
</reference>
<name>A0A250FN91_9FLAO</name>
<evidence type="ECO:0000313" key="3">
    <source>
        <dbReference type="Proteomes" id="UP000217250"/>
    </source>
</evidence>
<dbReference type="OrthoDB" id="1149002at2"/>